<feature type="compositionally biased region" description="Basic residues" evidence="1">
    <location>
        <begin position="118"/>
        <end position="131"/>
    </location>
</feature>
<feature type="region of interest" description="Disordered" evidence="1">
    <location>
        <begin position="76"/>
        <end position="235"/>
    </location>
</feature>
<feature type="compositionally biased region" description="Pro residues" evidence="1">
    <location>
        <begin position="204"/>
        <end position="222"/>
    </location>
</feature>
<accession>A0A1J7I997</accession>
<dbReference type="AlphaFoldDB" id="A0A1J7I997"/>
<evidence type="ECO:0000256" key="1">
    <source>
        <dbReference type="SAM" id="MobiDB-lite"/>
    </source>
</evidence>
<dbReference type="InParanoid" id="A0A1J7I997"/>
<name>A0A1J7I997_9PEZI</name>
<dbReference type="EMBL" id="KV875104">
    <property type="protein sequence ID" value="OIW24215.1"/>
    <property type="molecule type" value="Genomic_DNA"/>
</dbReference>
<reference evidence="2 3" key="1">
    <citation type="submission" date="2016-10" db="EMBL/GenBank/DDBJ databases">
        <title>Draft genome sequence of Coniochaeta ligniaria NRRL30616, a lignocellulolytic fungus for bioabatement of inhibitors in plant biomass hydrolysates.</title>
        <authorList>
            <consortium name="DOE Joint Genome Institute"/>
            <person name="Jimenez D.J."/>
            <person name="Hector R.E."/>
            <person name="Riley R."/>
            <person name="Sun H."/>
            <person name="Grigoriev I.V."/>
            <person name="Van Elsas J.D."/>
            <person name="Nichols N.N."/>
        </authorList>
    </citation>
    <scope>NUCLEOTIDE SEQUENCE [LARGE SCALE GENOMIC DNA]</scope>
    <source>
        <strain evidence="2 3">NRRL 30616</strain>
    </source>
</reference>
<feature type="region of interest" description="Disordered" evidence="1">
    <location>
        <begin position="11"/>
        <end position="52"/>
    </location>
</feature>
<protein>
    <submittedName>
        <fullName evidence="2">Uncharacterized protein</fullName>
    </submittedName>
</protein>
<feature type="compositionally biased region" description="Pro residues" evidence="1">
    <location>
        <begin position="84"/>
        <end position="94"/>
    </location>
</feature>
<feature type="compositionally biased region" description="Polar residues" evidence="1">
    <location>
        <begin position="11"/>
        <end position="26"/>
    </location>
</feature>
<evidence type="ECO:0000313" key="3">
    <source>
        <dbReference type="Proteomes" id="UP000182658"/>
    </source>
</evidence>
<keyword evidence="3" id="KW-1185">Reference proteome</keyword>
<organism evidence="2 3">
    <name type="scientific">Coniochaeta ligniaria NRRL 30616</name>
    <dbReference type="NCBI Taxonomy" id="1408157"/>
    <lineage>
        <taxon>Eukaryota</taxon>
        <taxon>Fungi</taxon>
        <taxon>Dikarya</taxon>
        <taxon>Ascomycota</taxon>
        <taxon>Pezizomycotina</taxon>
        <taxon>Sordariomycetes</taxon>
        <taxon>Sordariomycetidae</taxon>
        <taxon>Coniochaetales</taxon>
        <taxon>Coniochaetaceae</taxon>
        <taxon>Coniochaeta</taxon>
    </lineage>
</organism>
<sequence>MQLQHCHALLNNPNTKPTCSTPSASSHLRELPPPPTQQLRAIAPSPRLPATMSKSNHRSIYFYPSQQNVLRGQNYNNATALPPVDTPPGRPHLPPFAQREASSSSDSDESSTDDDHRKPGKHRGRNRRGKKERAAARRRQERELAEGGEQGQEQERATLREVEEVVDNSTWERQQHQQEDDHPHYSDDEGGWFAGGQQHDLGFGPPPQPIHAPSSPQPPPPHGSIHPHPTTTLSDAATHNHNRLVSDLAPLAASSDYVAIAYRQVGLVADVMKGDAGARDVRAFNHALDEVAALYPAVTMPGGRCGMREFLEAFRVPMAGEE</sequence>
<evidence type="ECO:0000313" key="2">
    <source>
        <dbReference type="EMBL" id="OIW24215.1"/>
    </source>
</evidence>
<dbReference type="Proteomes" id="UP000182658">
    <property type="component" value="Unassembled WGS sequence"/>
</dbReference>
<proteinExistence type="predicted"/>
<feature type="compositionally biased region" description="Basic and acidic residues" evidence="1">
    <location>
        <begin position="173"/>
        <end position="187"/>
    </location>
</feature>
<feature type="compositionally biased region" description="Basic and acidic residues" evidence="1">
    <location>
        <begin position="153"/>
        <end position="163"/>
    </location>
</feature>
<feature type="compositionally biased region" description="Basic and acidic residues" evidence="1">
    <location>
        <begin position="132"/>
        <end position="145"/>
    </location>
</feature>
<gene>
    <name evidence="2" type="ORF">CONLIGDRAFT_636944</name>
</gene>